<organism evidence="4 5">
    <name type="scientific">Neonectria ditissima</name>
    <dbReference type="NCBI Taxonomy" id="78410"/>
    <lineage>
        <taxon>Eukaryota</taxon>
        <taxon>Fungi</taxon>
        <taxon>Dikarya</taxon>
        <taxon>Ascomycota</taxon>
        <taxon>Pezizomycotina</taxon>
        <taxon>Sordariomycetes</taxon>
        <taxon>Hypocreomycetidae</taxon>
        <taxon>Hypocreales</taxon>
        <taxon>Nectriaceae</taxon>
        <taxon>Neonectria</taxon>
    </lineage>
</organism>
<dbReference type="SUPFAM" id="SSF51182">
    <property type="entry name" value="RmlC-like cupins"/>
    <property type="match status" value="1"/>
</dbReference>
<dbReference type="InterPro" id="IPR013096">
    <property type="entry name" value="Cupin_2"/>
</dbReference>
<dbReference type="InterPro" id="IPR014710">
    <property type="entry name" value="RmlC-like_jellyroll"/>
</dbReference>
<dbReference type="Proteomes" id="UP000050424">
    <property type="component" value="Unassembled WGS sequence"/>
</dbReference>
<dbReference type="Gene3D" id="2.60.120.10">
    <property type="entry name" value="Jelly Rolls"/>
    <property type="match status" value="1"/>
</dbReference>
<sequence length="146" mass="16119">MCQTHEKPVIVDSRSQTRPPSSFPDPSFGTTTWHTLLSAPATPSSSLSAGVAVCPSRGKLALHRHKQAEVYYILGGSGEVEINGKRSRVSEGMVIWIPGDAEHGVFCSEGEELKWFYVFPEGSFEHVVYRFSHEVEEDTKIIAAKL</sequence>
<protein>
    <recommendedName>
        <fullName evidence="3">Cupin type-2 domain-containing protein</fullName>
    </recommendedName>
</protein>
<dbReference type="InterPro" id="IPR011051">
    <property type="entry name" value="RmlC_Cupin_sf"/>
</dbReference>
<evidence type="ECO:0000313" key="5">
    <source>
        <dbReference type="Proteomes" id="UP000050424"/>
    </source>
</evidence>
<comment type="caution">
    <text evidence="4">The sequence shown here is derived from an EMBL/GenBank/DDBJ whole genome shotgun (WGS) entry which is preliminary data.</text>
</comment>
<dbReference type="PANTHER" id="PTHR35848">
    <property type="entry name" value="OXALATE-BINDING PROTEIN"/>
    <property type="match status" value="1"/>
</dbReference>
<dbReference type="Pfam" id="PF07883">
    <property type="entry name" value="Cupin_2"/>
    <property type="match status" value="1"/>
</dbReference>
<dbReference type="GO" id="GO:0046872">
    <property type="term" value="F:metal ion binding"/>
    <property type="evidence" value="ECO:0007669"/>
    <property type="project" value="UniProtKB-KW"/>
</dbReference>
<evidence type="ECO:0000313" key="4">
    <source>
        <dbReference type="EMBL" id="KPM35869.1"/>
    </source>
</evidence>
<name>A0A0P7B5H2_9HYPO</name>
<evidence type="ECO:0000259" key="3">
    <source>
        <dbReference type="Pfam" id="PF07883"/>
    </source>
</evidence>
<evidence type="ECO:0000256" key="1">
    <source>
        <dbReference type="ARBA" id="ARBA00022723"/>
    </source>
</evidence>
<accession>A0A0P7B5H2</accession>
<dbReference type="AlphaFoldDB" id="A0A0P7B5H2"/>
<keyword evidence="1" id="KW-0479">Metal-binding</keyword>
<keyword evidence="5" id="KW-1185">Reference proteome</keyword>
<proteinExistence type="predicted"/>
<gene>
    <name evidence="4" type="ORF">AK830_g10702</name>
</gene>
<dbReference type="OrthoDB" id="445803at2759"/>
<dbReference type="EMBL" id="LKCW01000228">
    <property type="protein sequence ID" value="KPM35869.1"/>
    <property type="molecule type" value="Genomic_DNA"/>
</dbReference>
<feature type="domain" description="Cupin type-2" evidence="3">
    <location>
        <begin position="59"/>
        <end position="119"/>
    </location>
</feature>
<reference evidence="4 5" key="1">
    <citation type="submission" date="2015-09" db="EMBL/GenBank/DDBJ databases">
        <title>Draft genome of a European isolate of the apple canker pathogen Neonectria ditissima.</title>
        <authorList>
            <person name="Gomez-Cortecero A."/>
            <person name="Harrison R.J."/>
            <person name="Armitage A.D."/>
        </authorList>
    </citation>
    <scope>NUCLEOTIDE SEQUENCE [LARGE SCALE GENOMIC DNA]</scope>
    <source>
        <strain evidence="4 5">R09/05</strain>
    </source>
</reference>
<evidence type="ECO:0000256" key="2">
    <source>
        <dbReference type="SAM" id="MobiDB-lite"/>
    </source>
</evidence>
<dbReference type="InterPro" id="IPR051610">
    <property type="entry name" value="GPI/OXD"/>
</dbReference>
<feature type="region of interest" description="Disordered" evidence="2">
    <location>
        <begin position="1"/>
        <end position="25"/>
    </location>
</feature>
<dbReference type="PANTHER" id="PTHR35848:SF6">
    <property type="entry name" value="CUPIN TYPE-2 DOMAIN-CONTAINING PROTEIN"/>
    <property type="match status" value="1"/>
</dbReference>